<keyword evidence="2" id="KW-1185">Reference proteome</keyword>
<reference evidence="1 2" key="1">
    <citation type="submission" date="2015-03" db="EMBL/GenBank/DDBJ databases">
        <title>RNA-seq based gene annotation and comparative genomics of four Zymoseptoria species reveal species-specific pathogenicity related genes and transposable element activity.</title>
        <authorList>
            <person name="Grandaubert J."/>
            <person name="Bhattacharyya A."/>
            <person name="Stukenbrock E.H."/>
        </authorList>
    </citation>
    <scope>NUCLEOTIDE SEQUENCE [LARGE SCALE GENOMIC DNA]</scope>
    <source>
        <strain evidence="1 2">Zb18110</strain>
    </source>
</reference>
<organism evidence="1 2">
    <name type="scientific">Zymoseptoria brevis</name>
    <dbReference type="NCBI Taxonomy" id="1047168"/>
    <lineage>
        <taxon>Eukaryota</taxon>
        <taxon>Fungi</taxon>
        <taxon>Dikarya</taxon>
        <taxon>Ascomycota</taxon>
        <taxon>Pezizomycotina</taxon>
        <taxon>Dothideomycetes</taxon>
        <taxon>Dothideomycetidae</taxon>
        <taxon>Mycosphaerellales</taxon>
        <taxon>Mycosphaerellaceae</taxon>
        <taxon>Zymoseptoria</taxon>
    </lineage>
</organism>
<accession>A0A0F4GWS1</accession>
<gene>
    <name evidence="1" type="ORF">TI39_contig276g00005</name>
</gene>
<evidence type="ECO:0000313" key="2">
    <source>
        <dbReference type="Proteomes" id="UP000033647"/>
    </source>
</evidence>
<sequence length="480" mass="54875">MQNVADLQLHRRHVQTSTNDGTIWSNISENDFRENLVELERRTNAVPMDVLIAPVIHDSITETDVLPLSVERQVADDLAYIAAVTEGAQSVAAVCLEQHIGSKLLVRVAGMDVMDAKIREMLDKTSRLLENVATLVQQAETYKERMFALITEQHSQKLLGRMRSTKWTKPSYLRKTHKKPLVRDFENLSHRVQHAYPSKGAWHTRKTLVDAITALSKEYEHFESTNSEHELLELKLLVRSTHDWCRNPHVRAFAAKLDSIPSPTPQVAAASKTLRQLEKIGAYWRIVSSLVDTAMNFPESFRRIEIKHVVPYAETPTGIAYESWAKVMHVHAEVQLVVEYAIKQQRDEANNLQEGETPSSVFWPRTIGTSKYLCYLCYLFLREYGGFGHALSSHGRLFDQWTVPDLEDYDHETREKLARILFRMNDCVVRQTEKLGETIVWRPEPMTSRQNLLADLDIAKEVVADEESNDKLSSMSITAA</sequence>
<name>A0A0F4GWS1_9PEZI</name>
<proteinExistence type="predicted"/>
<dbReference type="Proteomes" id="UP000033647">
    <property type="component" value="Unassembled WGS sequence"/>
</dbReference>
<comment type="caution">
    <text evidence="1">The sequence shown here is derived from an EMBL/GenBank/DDBJ whole genome shotgun (WGS) entry which is preliminary data.</text>
</comment>
<dbReference type="AlphaFoldDB" id="A0A0F4GWS1"/>
<dbReference type="OrthoDB" id="3644624at2759"/>
<dbReference type="Pfam" id="PF14441">
    <property type="entry name" value="OTT_1508_deam"/>
    <property type="match status" value="1"/>
</dbReference>
<dbReference type="InterPro" id="IPR027796">
    <property type="entry name" value="OTT_1508_deam-like"/>
</dbReference>
<protein>
    <submittedName>
        <fullName evidence="1">Uncharacterized protein</fullName>
    </submittedName>
</protein>
<dbReference type="EMBL" id="LAFY01000268">
    <property type="protein sequence ID" value="KJY01885.1"/>
    <property type="molecule type" value="Genomic_DNA"/>
</dbReference>
<evidence type="ECO:0000313" key="1">
    <source>
        <dbReference type="EMBL" id="KJY01885.1"/>
    </source>
</evidence>
<dbReference type="STRING" id="1047168.A0A0F4GWS1"/>